<feature type="transmembrane region" description="Helical" evidence="6">
    <location>
        <begin position="369"/>
        <end position="392"/>
    </location>
</feature>
<feature type="transmembrane region" description="Helical" evidence="6">
    <location>
        <begin position="165"/>
        <end position="187"/>
    </location>
</feature>
<dbReference type="InterPro" id="IPR001248">
    <property type="entry name" value="Pur-cyt_permease"/>
</dbReference>
<dbReference type="Proteomes" id="UP000274920">
    <property type="component" value="Unassembled WGS sequence"/>
</dbReference>
<comment type="caution">
    <text evidence="7">The sequence shown here is derived from an EMBL/GenBank/DDBJ whole genome shotgun (WGS) entry which is preliminary data.</text>
</comment>
<name>A0A3R8LIV3_9FIRM</name>
<feature type="transmembrane region" description="Helical" evidence="6">
    <location>
        <begin position="135"/>
        <end position="153"/>
    </location>
</feature>
<dbReference type="EMBL" id="RHJS01000002">
    <property type="protein sequence ID" value="RRK34272.1"/>
    <property type="molecule type" value="Genomic_DNA"/>
</dbReference>
<reference evidence="7" key="1">
    <citation type="submission" date="2018-10" db="EMBL/GenBank/DDBJ databases">
        <title>Schaedlerella arabinophila gen. nov. sp. nov., isolated from the mouse intestinal tract and comparative analysis with the genome of the closely related altered Schaedler flora strain ASF502.</title>
        <authorList>
            <person name="Miyake S."/>
            <person name="Soh M."/>
            <person name="Seedorf H."/>
        </authorList>
    </citation>
    <scope>NUCLEOTIDE SEQUENCE [LARGE SCALE GENOMIC DNA]</scope>
    <source>
        <strain evidence="7">DSM 106076</strain>
    </source>
</reference>
<proteinExistence type="inferred from homology"/>
<comment type="similarity">
    <text evidence="2">Belongs to the purine-cytosine permease (2.A.39) family.</text>
</comment>
<feature type="transmembrane region" description="Helical" evidence="6">
    <location>
        <begin position="102"/>
        <end position="123"/>
    </location>
</feature>
<protein>
    <submittedName>
        <fullName evidence="7">Allantoin permease</fullName>
    </submittedName>
</protein>
<dbReference type="PANTHER" id="PTHR30569:SF0">
    <property type="entry name" value="CYTOSINE PERMEASE"/>
    <property type="match status" value="1"/>
</dbReference>
<evidence type="ECO:0000313" key="7">
    <source>
        <dbReference type="EMBL" id="RRK34272.1"/>
    </source>
</evidence>
<feature type="transmembrane region" description="Helical" evidence="6">
    <location>
        <begin position="311"/>
        <end position="330"/>
    </location>
</feature>
<evidence type="ECO:0000256" key="6">
    <source>
        <dbReference type="SAM" id="Phobius"/>
    </source>
</evidence>
<feature type="transmembrane region" description="Helical" evidence="6">
    <location>
        <begin position="26"/>
        <end position="45"/>
    </location>
</feature>
<evidence type="ECO:0000256" key="2">
    <source>
        <dbReference type="ARBA" id="ARBA00008974"/>
    </source>
</evidence>
<dbReference type="RefSeq" id="WP_125129426.1">
    <property type="nucleotide sequence ID" value="NZ_RHJS01000002.1"/>
</dbReference>
<dbReference type="GO" id="GO:0005886">
    <property type="term" value="C:plasma membrane"/>
    <property type="evidence" value="ECO:0007669"/>
    <property type="project" value="TreeGrafter"/>
</dbReference>
<feature type="transmembrane region" description="Helical" evidence="6">
    <location>
        <begin position="233"/>
        <end position="255"/>
    </location>
</feature>
<sequence length="422" mass="45269">MEKNHTQEHDTEFSLSAVPESERKSYFSLTIVWTGFVFVITSMMAGGGLSAGLDFKMILVAVLLGNVFLSVIAILVSIIASKTGLTFALMTRYSFGEKGSRIASMFVPIVNIGWYTIQAATYGHFIAQAFGFGDIAELICMAVSAVVMGIFAMKGIRAISILGYIAIPAIIFLSLATSIRAVGMIGLDGLWNYTPEGHITLSSGITVVIGTWILSTSTCIADIMRYAKSTKEAIAATLTGLLGGNIFMILCGTITSVAVGDSDLTNVLLSMGLLVPCLILMTTNIFTTNASNLYSTSLNLSNAFHMDRQKIIVVLLAISALATLCRPYQVDFLFSFLDLLGTIVPPLPGIILADYFIIHKGEYKDLGSVKFAQFNAVSWLTWGIALAGVYLIPFGLPALKGLIIGGALYPILMNVTKKQVAE</sequence>
<evidence type="ECO:0000256" key="1">
    <source>
        <dbReference type="ARBA" id="ARBA00004141"/>
    </source>
</evidence>
<accession>A0A3R8LIV3</accession>
<dbReference type="PANTHER" id="PTHR30569">
    <property type="entry name" value="CYTOSINE TRANSPORTER CODB"/>
    <property type="match status" value="1"/>
</dbReference>
<gene>
    <name evidence="7" type="ORF">EBB54_25275</name>
</gene>
<feature type="transmembrane region" description="Helical" evidence="6">
    <location>
        <begin position="267"/>
        <end position="290"/>
    </location>
</feature>
<evidence type="ECO:0000256" key="5">
    <source>
        <dbReference type="ARBA" id="ARBA00023136"/>
    </source>
</evidence>
<feature type="transmembrane region" description="Helical" evidence="6">
    <location>
        <begin position="336"/>
        <end position="357"/>
    </location>
</feature>
<keyword evidence="3 6" id="KW-0812">Transmembrane</keyword>
<dbReference type="AlphaFoldDB" id="A0A3R8LIV3"/>
<dbReference type="InterPro" id="IPR030191">
    <property type="entry name" value="CodB"/>
</dbReference>
<dbReference type="GO" id="GO:0015209">
    <property type="term" value="F:cytosine transmembrane transporter activity"/>
    <property type="evidence" value="ECO:0007669"/>
    <property type="project" value="InterPro"/>
</dbReference>
<dbReference type="Pfam" id="PF02133">
    <property type="entry name" value="Transp_cyt_pur"/>
    <property type="match status" value="1"/>
</dbReference>
<evidence type="ECO:0000256" key="3">
    <source>
        <dbReference type="ARBA" id="ARBA00022692"/>
    </source>
</evidence>
<keyword evidence="5 6" id="KW-0472">Membrane</keyword>
<feature type="transmembrane region" description="Helical" evidence="6">
    <location>
        <begin position="57"/>
        <end position="81"/>
    </location>
</feature>
<evidence type="ECO:0000313" key="8">
    <source>
        <dbReference type="Proteomes" id="UP000274920"/>
    </source>
</evidence>
<keyword evidence="4 6" id="KW-1133">Transmembrane helix</keyword>
<feature type="transmembrane region" description="Helical" evidence="6">
    <location>
        <begin position="199"/>
        <end position="221"/>
    </location>
</feature>
<evidence type="ECO:0000256" key="4">
    <source>
        <dbReference type="ARBA" id="ARBA00022989"/>
    </source>
</evidence>
<organism evidence="7 8">
    <name type="scientific">Schaedlerella arabinosiphila</name>
    <dbReference type="NCBI Taxonomy" id="2044587"/>
    <lineage>
        <taxon>Bacteria</taxon>
        <taxon>Bacillati</taxon>
        <taxon>Bacillota</taxon>
        <taxon>Clostridia</taxon>
        <taxon>Lachnospirales</taxon>
        <taxon>Lachnospiraceae</taxon>
        <taxon>Schaedlerella</taxon>
    </lineage>
</organism>
<dbReference type="CDD" id="cd11484">
    <property type="entry name" value="SLC-NCS1sbd_CobB-like"/>
    <property type="match status" value="1"/>
</dbReference>
<dbReference type="Gene3D" id="1.10.4160.10">
    <property type="entry name" value="Hydantoin permease"/>
    <property type="match status" value="1"/>
</dbReference>
<comment type="subcellular location">
    <subcellularLocation>
        <location evidence="1">Membrane</location>
        <topology evidence="1">Multi-pass membrane protein</topology>
    </subcellularLocation>
</comment>
<keyword evidence="8" id="KW-1185">Reference proteome</keyword>